<name>A0AB33C503_9CAUD</name>
<protein>
    <submittedName>
        <fullName evidence="6">Tail fiber protein</fullName>
    </submittedName>
</protein>
<dbReference type="PROSITE" id="PS51688">
    <property type="entry name" value="ICA"/>
    <property type="match status" value="1"/>
</dbReference>
<dbReference type="Pfam" id="PF08400">
    <property type="entry name" value="phage_tail_N"/>
    <property type="match status" value="1"/>
</dbReference>
<evidence type="ECO:0000256" key="1">
    <source>
        <dbReference type="ARBA" id="ARBA00004328"/>
    </source>
</evidence>
<feature type="compositionally biased region" description="Low complexity" evidence="4">
    <location>
        <begin position="117"/>
        <end position="126"/>
    </location>
</feature>
<evidence type="ECO:0000259" key="5">
    <source>
        <dbReference type="PROSITE" id="PS51688"/>
    </source>
</evidence>
<dbReference type="GO" id="GO:0098015">
    <property type="term" value="C:virus tail"/>
    <property type="evidence" value="ECO:0007669"/>
    <property type="project" value="UniProtKB-KW"/>
</dbReference>
<keyword evidence="3" id="KW-0175">Coiled coil</keyword>
<reference evidence="6" key="1">
    <citation type="submission" date="2017-04" db="EMBL/GenBank/DDBJ databases">
        <title>Complete genome sequencing of Cronobacter sakazakii phage CSP1.</title>
        <authorList>
            <person name="Kim M."/>
            <person name="Kim M."/>
            <person name="Ryu S."/>
        </authorList>
    </citation>
    <scope>NUCLEOTIDE SEQUENCE</scope>
</reference>
<feature type="domain" description="Peptidase S74" evidence="5">
    <location>
        <begin position="907"/>
        <end position="1008"/>
    </location>
</feature>
<accession>A0AB33C503</accession>
<gene>
    <name evidence="6" type="ORF">CSP1_010</name>
</gene>
<keyword evidence="2" id="KW-0946">Virion</keyword>
<keyword evidence="2" id="KW-1227">Viral tail protein</keyword>
<sequence length="1026" mass="110697">MATRLRGTLVDGLNKPIVNATVALLAKGNSLLVLSGSEAIFKTSATGTYDITVQTGYYKVIIGPQGSEPYKAGEIAIYADSKEGTLNNYLTSWAPEELTPEVIAQVKDLVSQAETAKNASASSATKSEQERVKAEAAAKKAEDTANGMKDSIGLANRPRHIEDITGNPASFLGFIRILRATTVGYPSIASADNTLAGFISPMDGTPGYIGLFVGDVTGTVYSYRWVQTKGASWWKSALYSQIDRYAQLSSETNFFNGTNDAKVLIDNTKRWGAYDITAKRYIPLAIAQGGTGGVTDADARTNLRLGANDTPQFRNLNLVNVADTAQAPSGIVSGYLNNSSGVQRCRYRIYSEIRGDNKAWLTLHLQSDTATNKYAGLSVDGNFQINGNFIGNAISLSDVQTSKVNLQVNRFLQATGETDVVNHAGTAQIFITDNKNWGAYDKELKRHIPLPVSQGGTGAVTLGDAKTNLQIPSVGAGDWLEIAAPSGVEAGKYYPIVIKAQYASLYASGFFIDIQTRSSSGSDPMNCCTFNGFIRTGGWSDRKDAGYGYYNRYGSNELALKCILVSAKNAEDNIAVYVEGRAFPVKMRIPQFCTATAVASASTYGEVTFAWGTSNPATNSVGVNTLFDFSLNRVGFYQASTEGNYYIGNGQRIVLSNGMSVGDELTLTTPKITFSGTVAAGNGFIADGTSVSNVTFYSRYRVGGTIYGAEFRASENAAQVIVRDPAGTNHQFFNFNLNGTFSPPNGLLSSTGTDWNGQKNTINKFYGIAGSDNAPENAVYGGVHVGFSGNYAFQICGRNGKSFFRTTEAGTEGQWQQLLAKGNYGVGNIGHFPPVDASSGFYTDTYGNTTWAPANGGGFQSSYTQQRIFQFWMTTSSQGFIRFNDSGNARAPKTDKPWTTLQAAGTSDINFKRVHGEMDTDVALDNISKLEFVYFNYLSDGPEREIRRGIIAQQAQEVDPEYVHSAETSGKMTLDSNPLLLDALAAIQSLKKKDQDNKDRISKLETEVEELKTLVATLVNKEQPLP</sequence>
<dbReference type="EMBL" id="KY982929">
    <property type="protein sequence ID" value="ARW59042.1"/>
    <property type="molecule type" value="Genomic_DNA"/>
</dbReference>
<proteinExistence type="predicted"/>
<dbReference type="InterPro" id="IPR013609">
    <property type="entry name" value="Stf-like_N"/>
</dbReference>
<comment type="subcellular location">
    <subcellularLocation>
        <location evidence="1">Virion</location>
    </subcellularLocation>
</comment>
<dbReference type="Pfam" id="PF13884">
    <property type="entry name" value="Peptidase_S74"/>
    <property type="match status" value="1"/>
</dbReference>
<evidence type="ECO:0000256" key="2">
    <source>
        <dbReference type="ARBA" id="ARBA00022732"/>
    </source>
</evidence>
<organism evidence="6">
    <name type="scientific">Cronobacter phage CSP1</name>
    <dbReference type="NCBI Taxonomy" id="1983560"/>
    <lineage>
        <taxon>Viruses</taxon>
        <taxon>Duplodnaviria</taxon>
        <taxon>Heunggongvirae</taxon>
        <taxon>Uroviricota</taxon>
        <taxon>Caudoviricetes</taxon>
    </lineage>
</organism>
<feature type="coiled-coil region" evidence="3">
    <location>
        <begin position="987"/>
        <end position="1021"/>
    </location>
</feature>
<feature type="region of interest" description="Disordered" evidence="4">
    <location>
        <begin position="117"/>
        <end position="151"/>
    </location>
</feature>
<evidence type="ECO:0000256" key="3">
    <source>
        <dbReference type="SAM" id="Coils"/>
    </source>
</evidence>
<dbReference type="InterPro" id="IPR030392">
    <property type="entry name" value="S74_ICA"/>
</dbReference>
<feature type="compositionally biased region" description="Basic and acidic residues" evidence="4">
    <location>
        <begin position="127"/>
        <end position="143"/>
    </location>
</feature>
<evidence type="ECO:0000313" key="6">
    <source>
        <dbReference type="EMBL" id="ARW59042.1"/>
    </source>
</evidence>
<evidence type="ECO:0000256" key="4">
    <source>
        <dbReference type="SAM" id="MobiDB-lite"/>
    </source>
</evidence>